<reference evidence="2 3" key="1">
    <citation type="submission" date="2018-06" db="EMBL/GenBank/DDBJ databases">
        <title>Comparative genomics reveals the genomic features of Rhizophagus irregularis, R. cerebriforme, R. diaphanum and Gigaspora rosea, and their symbiotic lifestyle signature.</title>
        <authorList>
            <person name="Morin E."/>
            <person name="San Clemente H."/>
            <person name="Chen E.C.H."/>
            <person name="De La Providencia I."/>
            <person name="Hainaut M."/>
            <person name="Kuo A."/>
            <person name="Kohler A."/>
            <person name="Murat C."/>
            <person name="Tang N."/>
            <person name="Roy S."/>
            <person name="Loubradou J."/>
            <person name="Henrissat B."/>
            <person name="Grigoriev I.V."/>
            <person name="Corradi N."/>
            <person name="Roux C."/>
            <person name="Martin F.M."/>
        </authorList>
    </citation>
    <scope>NUCLEOTIDE SEQUENCE [LARGE SCALE GENOMIC DNA]</scope>
    <source>
        <strain evidence="2 3">DAOM 227022</strain>
    </source>
</reference>
<dbReference type="GO" id="GO:0070652">
    <property type="term" value="C:HAUS complex"/>
    <property type="evidence" value="ECO:0007669"/>
    <property type="project" value="InterPro"/>
</dbReference>
<keyword evidence="3" id="KW-1185">Reference proteome</keyword>
<dbReference type="OrthoDB" id="2019614at2759"/>
<comment type="caution">
    <text evidence="2">The sequence shown here is derived from an EMBL/GenBank/DDBJ whole genome shotgun (WGS) entry which is preliminary data.</text>
</comment>
<dbReference type="Pfam" id="PF14817">
    <property type="entry name" value="HAUS5"/>
    <property type="match status" value="1"/>
</dbReference>
<gene>
    <name evidence="2" type="ORF">C1645_383640</name>
</gene>
<dbReference type="Proteomes" id="UP000265703">
    <property type="component" value="Unassembled WGS sequence"/>
</dbReference>
<accession>A0A397TEY8</accession>
<evidence type="ECO:0000256" key="1">
    <source>
        <dbReference type="SAM" id="MobiDB-lite"/>
    </source>
</evidence>
<evidence type="ECO:0000313" key="3">
    <source>
        <dbReference type="Proteomes" id="UP000265703"/>
    </source>
</evidence>
<feature type="region of interest" description="Disordered" evidence="1">
    <location>
        <begin position="1"/>
        <end position="20"/>
    </location>
</feature>
<dbReference type="GO" id="GO:0051225">
    <property type="term" value="P:spindle assembly"/>
    <property type="evidence" value="ECO:0007669"/>
    <property type="project" value="InterPro"/>
</dbReference>
<sequence length="179" mass="20753">MNNNHNNRISKHRSIYAKDKQKQIDTSAISHSVYLWLTNELGYRSGRSSSIVDDVTSDKETIKEEVQKLCKKEFIPIFKFLIERVKSTKEVARIRKEHLINQRNVTLHHIKRSKARSTSAASTVTEDNFLRKAKLDKTLTQINTNTKDGEQQINYLISHIAEIGSVTKKYLYSNKIISY</sequence>
<name>A0A397TEY8_9GLOM</name>
<dbReference type="InterPro" id="IPR029131">
    <property type="entry name" value="HAUS5"/>
</dbReference>
<evidence type="ECO:0000313" key="2">
    <source>
        <dbReference type="EMBL" id="RIA96492.1"/>
    </source>
</evidence>
<organism evidence="2 3">
    <name type="scientific">Glomus cerebriforme</name>
    <dbReference type="NCBI Taxonomy" id="658196"/>
    <lineage>
        <taxon>Eukaryota</taxon>
        <taxon>Fungi</taxon>
        <taxon>Fungi incertae sedis</taxon>
        <taxon>Mucoromycota</taxon>
        <taxon>Glomeromycotina</taxon>
        <taxon>Glomeromycetes</taxon>
        <taxon>Glomerales</taxon>
        <taxon>Glomeraceae</taxon>
        <taxon>Glomus</taxon>
    </lineage>
</organism>
<protein>
    <submittedName>
        <fullName evidence="2">Uncharacterized protein</fullName>
    </submittedName>
</protein>
<dbReference type="AlphaFoldDB" id="A0A397TEY8"/>
<dbReference type="EMBL" id="QKYT01000044">
    <property type="protein sequence ID" value="RIA96492.1"/>
    <property type="molecule type" value="Genomic_DNA"/>
</dbReference>
<proteinExistence type="predicted"/>